<dbReference type="GO" id="GO:0005737">
    <property type="term" value="C:cytoplasm"/>
    <property type="evidence" value="ECO:0007669"/>
    <property type="project" value="TreeGrafter"/>
</dbReference>
<sequence length="391" mass="41449">MALTADIAIIGGGLAGTATAWHLAELGFEGTVALIEADPTFARAATALSASGIRQQFSIAANIALSRATLSFLKQAHERLDVPRQCGLVENGYLILASQAGKPALAANHAVQSEAGAPVALLDAGALAARYPWLNIDDIAAGAIGEQGEGWFDALGLLTALRRDLKAHGAARLIDDAIVSARLAGDRIASIELASGETLSAGRYVLATGAAAGRIAALIGLGLPVEPRKRTVFYVEAPEHHPDMPLTVDPTGLYVRPEGEGYICGASPPAESDGPADPDDFEPDWTQFEDRLWPALAHRIPFFERLKLRSAWAGHYDYNRFDQNAVIGPDPRCANLFHISGFSGHGVQQAPAAGRALAEWLIAGRYESVDCTPFGVERLIAETPLLERNII</sequence>
<dbReference type="PANTHER" id="PTHR13847">
    <property type="entry name" value="SARCOSINE DEHYDROGENASE-RELATED"/>
    <property type="match status" value="1"/>
</dbReference>
<dbReference type="AlphaFoldDB" id="A0A4P6UXL2"/>
<dbReference type="Gene3D" id="3.30.9.10">
    <property type="entry name" value="D-Amino Acid Oxidase, subunit A, domain 2"/>
    <property type="match status" value="1"/>
</dbReference>
<keyword evidence="1" id="KW-0560">Oxidoreductase</keyword>
<dbReference type="OrthoDB" id="9806452at2"/>
<gene>
    <name evidence="3" type="ORF">E0E05_00665</name>
</gene>
<accession>A0A4P6UXL2</accession>
<evidence type="ECO:0000256" key="1">
    <source>
        <dbReference type="ARBA" id="ARBA00023002"/>
    </source>
</evidence>
<dbReference type="GO" id="GO:0016491">
    <property type="term" value="F:oxidoreductase activity"/>
    <property type="evidence" value="ECO:0007669"/>
    <property type="project" value="UniProtKB-KW"/>
</dbReference>
<name>A0A4P6UXL2_9HYPH</name>
<dbReference type="KEGG" id="rpod:E0E05_00665"/>
<dbReference type="EMBL" id="CP036532">
    <property type="protein sequence ID" value="QBK29233.1"/>
    <property type="molecule type" value="Genomic_DNA"/>
</dbReference>
<dbReference type="RefSeq" id="WP_131614935.1">
    <property type="nucleotide sequence ID" value="NZ_CP036532.1"/>
</dbReference>
<evidence type="ECO:0000313" key="4">
    <source>
        <dbReference type="Proteomes" id="UP000293719"/>
    </source>
</evidence>
<protein>
    <submittedName>
        <fullName evidence="3">FAD-binding oxidoreductase</fullName>
    </submittedName>
</protein>
<evidence type="ECO:0000259" key="2">
    <source>
        <dbReference type="Pfam" id="PF01266"/>
    </source>
</evidence>
<dbReference type="PANTHER" id="PTHR13847:SF287">
    <property type="entry name" value="FAD-DEPENDENT OXIDOREDUCTASE DOMAIN-CONTAINING PROTEIN 1"/>
    <property type="match status" value="1"/>
</dbReference>
<dbReference type="GeneID" id="90765791"/>
<dbReference type="SUPFAM" id="SSF51905">
    <property type="entry name" value="FAD/NAD(P)-binding domain"/>
    <property type="match status" value="1"/>
</dbReference>
<reference evidence="3 4" key="1">
    <citation type="journal article" date="2017" name="Int. J. Syst. Evol. Microbiol.">
        <title>Roseitalea porphyridii gen. nov., sp. nov., isolated from a red alga, and reclassification of Hoeflea suaedae Chung et al. 2013 as Pseudohoeflea suaedae gen. nov., comb. nov.</title>
        <authorList>
            <person name="Hyeon J.W."/>
            <person name="Jeong S.E."/>
            <person name="Baek K."/>
            <person name="Jeon C.O."/>
        </authorList>
    </citation>
    <scope>NUCLEOTIDE SEQUENCE [LARGE SCALE GENOMIC DNA]</scope>
    <source>
        <strain evidence="3 4">MA7-20</strain>
    </source>
</reference>
<dbReference type="Proteomes" id="UP000293719">
    <property type="component" value="Chromosome"/>
</dbReference>
<dbReference type="InterPro" id="IPR006076">
    <property type="entry name" value="FAD-dep_OxRdtase"/>
</dbReference>
<feature type="domain" description="FAD dependent oxidoreductase" evidence="2">
    <location>
        <begin position="6"/>
        <end position="360"/>
    </location>
</feature>
<organism evidence="3 4">
    <name type="scientific">Roseitalea porphyridii</name>
    <dbReference type="NCBI Taxonomy" id="1852022"/>
    <lineage>
        <taxon>Bacteria</taxon>
        <taxon>Pseudomonadati</taxon>
        <taxon>Pseudomonadota</taxon>
        <taxon>Alphaproteobacteria</taxon>
        <taxon>Hyphomicrobiales</taxon>
        <taxon>Ahrensiaceae</taxon>
        <taxon>Roseitalea</taxon>
    </lineage>
</organism>
<dbReference type="GO" id="GO:0032981">
    <property type="term" value="P:mitochondrial respiratory chain complex I assembly"/>
    <property type="evidence" value="ECO:0007669"/>
    <property type="project" value="TreeGrafter"/>
</dbReference>
<evidence type="ECO:0000313" key="3">
    <source>
        <dbReference type="EMBL" id="QBK29233.1"/>
    </source>
</evidence>
<dbReference type="Pfam" id="PF01266">
    <property type="entry name" value="DAO"/>
    <property type="match status" value="1"/>
</dbReference>
<keyword evidence="4" id="KW-1185">Reference proteome</keyword>
<dbReference type="Gene3D" id="3.50.50.60">
    <property type="entry name" value="FAD/NAD(P)-binding domain"/>
    <property type="match status" value="1"/>
</dbReference>
<proteinExistence type="predicted"/>
<dbReference type="InterPro" id="IPR036188">
    <property type="entry name" value="FAD/NAD-bd_sf"/>
</dbReference>